<dbReference type="Pfam" id="PF18431">
    <property type="entry name" value="RNAse_A_bac"/>
    <property type="match status" value="1"/>
</dbReference>
<evidence type="ECO:0000313" key="3">
    <source>
        <dbReference type="Proteomes" id="UP000192872"/>
    </source>
</evidence>
<reference evidence="2 3" key="1">
    <citation type="journal article" date="2017" name="Water Res.">
        <title>Comammox in drinking water systems.</title>
        <authorList>
            <person name="Wang Y."/>
            <person name="Ma L."/>
            <person name="Mao Y."/>
            <person name="Jiang X."/>
            <person name="Xia Y."/>
            <person name="Yu K."/>
            <person name="Li B."/>
            <person name="Zhang T."/>
        </authorList>
    </citation>
    <scope>NUCLEOTIDE SEQUENCE [LARGE SCALE GENOMIC DNA]</scope>
    <source>
        <strain evidence="2">SG_bin8</strain>
    </source>
</reference>
<evidence type="ECO:0000313" key="2">
    <source>
        <dbReference type="EMBL" id="OQW49972.1"/>
    </source>
</evidence>
<dbReference type="EMBL" id="LWDL01000029">
    <property type="protein sequence ID" value="OQW49972.1"/>
    <property type="molecule type" value="Genomic_DNA"/>
</dbReference>
<dbReference type="STRING" id="1827387.A4S15_13870"/>
<organism evidence="2 3">
    <name type="scientific">Candidatus Raskinella chloraquaticus</name>
    <dbReference type="NCBI Taxonomy" id="1951219"/>
    <lineage>
        <taxon>Bacteria</taxon>
        <taxon>Pseudomonadati</taxon>
        <taxon>Pseudomonadota</taxon>
        <taxon>Alphaproteobacteria</taxon>
        <taxon>Hyphomicrobiales</taxon>
        <taxon>Phreatobacteraceae</taxon>
        <taxon>Candidatus Raskinella</taxon>
    </lineage>
</organism>
<dbReference type="Proteomes" id="UP000192872">
    <property type="component" value="Unassembled WGS sequence"/>
</dbReference>
<dbReference type="InterPro" id="IPR041436">
    <property type="entry name" value="RNAse_A_bac"/>
</dbReference>
<accession>A0A1W9HRS4</accession>
<comment type="caution">
    <text evidence="2">The sequence shown here is derived from an EMBL/GenBank/DDBJ whole genome shotgun (WGS) entry which is preliminary data.</text>
</comment>
<sequence length="158" mass="18247">MAVADNSPSNRYNVVLEEEERNGGHTLRRHVGLSDEELIDYVRQRRMRLLDLPGIRIDSYLESQGSFTDIRSANDYVNRVLETNSYRLDAVASGLTYKDSLEMRFGKQTGHESFATGRGTEIIMRPTYSVKVIIEYDQNSTRGYRVRSAYPFDLRKKN</sequence>
<protein>
    <recommendedName>
        <fullName evidence="1">Bacterial CdiA-CT RNAse A domain-containing protein</fullName>
    </recommendedName>
</protein>
<name>A0A1W9HRS4_9HYPH</name>
<dbReference type="AlphaFoldDB" id="A0A1W9HRS4"/>
<feature type="domain" description="Bacterial CdiA-CT RNAse A" evidence="1">
    <location>
        <begin position="60"/>
        <end position="151"/>
    </location>
</feature>
<proteinExistence type="predicted"/>
<gene>
    <name evidence="2" type="ORF">A4S15_13870</name>
</gene>
<dbReference type="RefSeq" id="WP_376800764.1">
    <property type="nucleotide sequence ID" value="NZ_DBNB01000029.1"/>
</dbReference>
<evidence type="ECO:0000259" key="1">
    <source>
        <dbReference type="Pfam" id="PF18431"/>
    </source>
</evidence>